<accession>A0A7Z0WRH6</accession>
<evidence type="ECO:0000313" key="2">
    <source>
        <dbReference type="Proteomes" id="UP000185696"/>
    </source>
</evidence>
<sequence length="177" mass="19088">MTAPTSSALVVPVPAVETVVGESRRVLDHTAAWGVPAHVTVLYPFLAPERLTSHVLTGVAAIVHRVAAFDCVFAEVRWFGEDAVWLAPEPAGPFRAITAALWRRFPDCPPYRGRHDDVVPHLTVGSATAGTLDGMRRAAEQVGPRLPVHARVDQVSLLTGTDAPGSWRTMAEFPLAR</sequence>
<dbReference type="Pfam" id="PF13563">
    <property type="entry name" value="2_5_RNA_ligase2"/>
    <property type="match status" value="1"/>
</dbReference>
<gene>
    <name evidence="1" type="ORF">BLA60_07705</name>
</gene>
<reference evidence="1 2" key="1">
    <citation type="submission" date="2016-12" db="EMBL/GenBank/DDBJ databases">
        <title>The draft genome sequence of Actinophytocola xinjiangensis.</title>
        <authorList>
            <person name="Wang W."/>
            <person name="Yuan L."/>
        </authorList>
    </citation>
    <scope>NUCLEOTIDE SEQUENCE [LARGE SCALE GENOMIC DNA]</scope>
    <source>
        <strain evidence="1 2">CGMCC 4.4663</strain>
    </source>
</reference>
<dbReference type="AlphaFoldDB" id="A0A7Z0WRH6"/>
<dbReference type="Gene3D" id="3.90.1140.10">
    <property type="entry name" value="Cyclic phosphodiesterase"/>
    <property type="match status" value="1"/>
</dbReference>
<proteinExistence type="predicted"/>
<protein>
    <recommendedName>
        <fullName evidence="3">2'-5' RNA ligase superfamily protein</fullName>
    </recommendedName>
</protein>
<comment type="caution">
    <text evidence="1">The sequence shown here is derived from an EMBL/GenBank/DDBJ whole genome shotgun (WGS) entry which is preliminary data.</text>
</comment>
<name>A0A7Z0WRH6_9PSEU</name>
<dbReference type="Proteomes" id="UP000185696">
    <property type="component" value="Unassembled WGS sequence"/>
</dbReference>
<dbReference type="OrthoDB" id="2082235at2"/>
<evidence type="ECO:0000313" key="1">
    <source>
        <dbReference type="EMBL" id="OLF13106.1"/>
    </source>
</evidence>
<dbReference type="InterPro" id="IPR009097">
    <property type="entry name" value="Cyclic_Pdiesterase"/>
</dbReference>
<dbReference type="RefSeq" id="WP_075132015.1">
    <property type="nucleotide sequence ID" value="NZ_MSIF01000002.1"/>
</dbReference>
<keyword evidence="2" id="KW-1185">Reference proteome</keyword>
<evidence type="ECO:0008006" key="3">
    <source>
        <dbReference type="Google" id="ProtNLM"/>
    </source>
</evidence>
<organism evidence="1 2">
    <name type="scientific">Actinophytocola xinjiangensis</name>
    <dbReference type="NCBI Taxonomy" id="485602"/>
    <lineage>
        <taxon>Bacteria</taxon>
        <taxon>Bacillati</taxon>
        <taxon>Actinomycetota</taxon>
        <taxon>Actinomycetes</taxon>
        <taxon>Pseudonocardiales</taxon>
        <taxon>Pseudonocardiaceae</taxon>
    </lineage>
</organism>
<dbReference type="EMBL" id="MSIF01000002">
    <property type="protein sequence ID" value="OLF13106.1"/>
    <property type="molecule type" value="Genomic_DNA"/>
</dbReference>
<dbReference type="SUPFAM" id="SSF55144">
    <property type="entry name" value="LigT-like"/>
    <property type="match status" value="1"/>
</dbReference>